<evidence type="ECO:0000313" key="6">
    <source>
        <dbReference type="Proteomes" id="UP001523216"/>
    </source>
</evidence>
<feature type="domain" description="HTH gntR-type" evidence="4">
    <location>
        <begin position="7"/>
        <end position="74"/>
    </location>
</feature>
<dbReference type="Proteomes" id="UP001523216">
    <property type="component" value="Unassembled WGS sequence"/>
</dbReference>
<evidence type="ECO:0000313" key="5">
    <source>
        <dbReference type="EMBL" id="MCM4077561.1"/>
    </source>
</evidence>
<evidence type="ECO:0000259" key="4">
    <source>
        <dbReference type="PROSITE" id="PS50949"/>
    </source>
</evidence>
<dbReference type="SUPFAM" id="SSF46785">
    <property type="entry name" value="Winged helix' DNA-binding domain"/>
    <property type="match status" value="1"/>
</dbReference>
<dbReference type="SUPFAM" id="SSF48008">
    <property type="entry name" value="GntR ligand-binding domain-like"/>
    <property type="match status" value="1"/>
</dbReference>
<evidence type="ECO:0000256" key="3">
    <source>
        <dbReference type="ARBA" id="ARBA00023163"/>
    </source>
</evidence>
<accession>A0ABT0XUU8</accession>
<dbReference type="PANTHER" id="PTHR43537:SF44">
    <property type="entry name" value="GNTR FAMILY REGULATORY PROTEIN"/>
    <property type="match status" value="1"/>
</dbReference>
<dbReference type="Pfam" id="PF07729">
    <property type="entry name" value="FCD"/>
    <property type="match status" value="1"/>
</dbReference>
<organism evidence="5 6">
    <name type="scientific">Paractinoplanes hotanensis</name>
    <dbReference type="NCBI Taxonomy" id="2906497"/>
    <lineage>
        <taxon>Bacteria</taxon>
        <taxon>Bacillati</taxon>
        <taxon>Actinomycetota</taxon>
        <taxon>Actinomycetes</taxon>
        <taxon>Micromonosporales</taxon>
        <taxon>Micromonosporaceae</taxon>
        <taxon>Paractinoplanes</taxon>
    </lineage>
</organism>
<name>A0ABT0XUU8_9ACTN</name>
<gene>
    <name evidence="5" type="ORF">LXN57_08295</name>
</gene>
<keyword evidence="6" id="KW-1185">Reference proteome</keyword>
<dbReference type="PANTHER" id="PTHR43537">
    <property type="entry name" value="TRANSCRIPTIONAL REGULATOR, GNTR FAMILY"/>
    <property type="match status" value="1"/>
</dbReference>
<dbReference type="InterPro" id="IPR000524">
    <property type="entry name" value="Tscrpt_reg_HTH_GntR"/>
</dbReference>
<keyword evidence="3" id="KW-0804">Transcription</keyword>
<dbReference type="Gene3D" id="1.10.10.10">
    <property type="entry name" value="Winged helix-like DNA-binding domain superfamily/Winged helix DNA-binding domain"/>
    <property type="match status" value="1"/>
</dbReference>
<dbReference type="InterPro" id="IPR036390">
    <property type="entry name" value="WH_DNA-bd_sf"/>
</dbReference>
<keyword evidence="1" id="KW-0805">Transcription regulation</keyword>
<evidence type="ECO:0000256" key="2">
    <source>
        <dbReference type="ARBA" id="ARBA00023125"/>
    </source>
</evidence>
<dbReference type="SMART" id="SM00895">
    <property type="entry name" value="FCD"/>
    <property type="match status" value="1"/>
</dbReference>
<dbReference type="InterPro" id="IPR008920">
    <property type="entry name" value="TF_FadR/GntR_C"/>
</dbReference>
<dbReference type="Gene3D" id="1.20.120.530">
    <property type="entry name" value="GntR ligand-binding domain-like"/>
    <property type="match status" value="1"/>
</dbReference>
<dbReference type="PROSITE" id="PS50949">
    <property type="entry name" value="HTH_GNTR"/>
    <property type="match status" value="1"/>
</dbReference>
<protein>
    <submittedName>
        <fullName evidence="5">FCD domain-containing protein</fullName>
    </submittedName>
</protein>
<dbReference type="RefSeq" id="WP_251797432.1">
    <property type="nucleotide sequence ID" value="NZ_JAMQOL010000010.1"/>
</dbReference>
<dbReference type="InterPro" id="IPR011711">
    <property type="entry name" value="GntR_C"/>
</dbReference>
<dbReference type="Pfam" id="PF00392">
    <property type="entry name" value="GntR"/>
    <property type="match status" value="1"/>
</dbReference>
<dbReference type="EMBL" id="JAMQOL010000010">
    <property type="protein sequence ID" value="MCM4077561.1"/>
    <property type="molecule type" value="Genomic_DNA"/>
</dbReference>
<keyword evidence="2" id="KW-0238">DNA-binding</keyword>
<dbReference type="SMART" id="SM00345">
    <property type="entry name" value="HTH_GNTR"/>
    <property type="match status" value="1"/>
</dbReference>
<dbReference type="InterPro" id="IPR036388">
    <property type="entry name" value="WH-like_DNA-bd_sf"/>
</dbReference>
<sequence>MQQFTARGVHGQTVEVLAQRILDGRMPEGSTLDLIALQTEFDVSLTVLREALRVLAAKGMVDARPKRGTFVRPRASWSLLDADVLRWQFARSPHRPGLFDDLHELRGIVEPGAASLAAARATDDDIEALDAALADMAAAGDDPAAAVAADLAFHRALLAATHNELIQRMEVVIETGLAERDRMVHGTAGADDPVPSHKAVVDAIRRHNPAQAARAMGKLLDQAVEDVARLERTRREPREDRQD</sequence>
<proteinExistence type="predicted"/>
<evidence type="ECO:0000256" key="1">
    <source>
        <dbReference type="ARBA" id="ARBA00023015"/>
    </source>
</evidence>
<reference evidence="5 6" key="1">
    <citation type="submission" date="2022-06" db="EMBL/GenBank/DDBJ databases">
        <title>Actinoplanes abujensis sp. nov., isolated from Nigerian arid soil.</title>
        <authorList>
            <person name="Ding P."/>
        </authorList>
    </citation>
    <scope>NUCLEOTIDE SEQUENCE [LARGE SCALE GENOMIC DNA]</scope>
    <source>
        <strain evidence="6">TRM88002</strain>
    </source>
</reference>
<comment type="caution">
    <text evidence="5">The sequence shown here is derived from an EMBL/GenBank/DDBJ whole genome shotgun (WGS) entry which is preliminary data.</text>
</comment>
<dbReference type="CDD" id="cd07377">
    <property type="entry name" value="WHTH_GntR"/>
    <property type="match status" value="1"/>
</dbReference>